<proteinExistence type="predicted"/>
<protein>
    <submittedName>
        <fullName evidence="2">Uncharacterized protein</fullName>
    </submittedName>
</protein>
<dbReference type="EMBL" id="JH658819">
    <property type="protein sequence ID" value="EXL82547.1"/>
    <property type="molecule type" value="Genomic_DNA"/>
</dbReference>
<dbReference type="HOGENOM" id="CLU_2722340_0_0_1"/>
<dbReference type="AlphaFoldDB" id="X0I1E7"/>
<name>X0I1E7_FUSOX</name>
<gene>
    <name evidence="2" type="ORF">FOPG_04748</name>
</gene>
<reference evidence="2" key="1">
    <citation type="submission" date="2011-11" db="EMBL/GenBank/DDBJ databases">
        <title>The Genome Sequence of Fusarium oxysporum PHW808.</title>
        <authorList>
            <consortium name="The Broad Institute Genome Sequencing Platform"/>
            <person name="Ma L.-J."/>
            <person name="Gale L.R."/>
            <person name="Schwartz D.C."/>
            <person name="Zhou S."/>
            <person name="Corby-Kistler H."/>
            <person name="Young S.K."/>
            <person name="Zeng Q."/>
            <person name="Gargeya S."/>
            <person name="Fitzgerald M."/>
            <person name="Haas B."/>
            <person name="Abouelleil A."/>
            <person name="Alvarado L."/>
            <person name="Arachchi H.M."/>
            <person name="Berlin A."/>
            <person name="Brown A."/>
            <person name="Chapman S.B."/>
            <person name="Chen Z."/>
            <person name="Dunbar C."/>
            <person name="Freedman E."/>
            <person name="Gearin G."/>
            <person name="Goldberg J."/>
            <person name="Griggs A."/>
            <person name="Gujja S."/>
            <person name="Heiman D."/>
            <person name="Howarth C."/>
            <person name="Larson L."/>
            <person name="Lui A."/>
            <person name="MacDonald P.J.P."/>
            <person name="Montmayeur A."/>
            <person name="Murphy C."/>
            <person name="Neiman D."/>
            <person name="Pearson M."/>
            <person name="Priest M."/>
            <person name="Roberts A."/>
            <person name="Saif S."/>
            <person name="Shea T."/>
            <person name="Shenoy N."/>
            <person name="Sisk P."/>
            <person name="Stolte C."/>
            <person name="Sykes S."/>
            <person name="Wortman J."/>
            <person name="Nusbaum C."/>
            <person name="Birren B."/>
        </authorList>
    </citation>
    <scope>NUCLEOTIDE SEQUENCE [LARGE SCALE GENOMIC DNA]</scope>
    <source>
        <strain evidence="2">54008</strain>
    </source>
</reference>
<feature type="region of interest" description="Disordered" evidence="1">
    <location>
        <begin position="48"/>
        <end position="72"/>
    </location>
</feature>
<dbReference type="Proteomes" id="UP000030676">
    <property type="component" value="Unassembled WGS sequence"/>
</dbReference>
<evidence type="ECO:0000313" key="2">
    <source>
        <dbReference type="EMBL" id="EXL82547.1"/>
    </source>
</evidence>
<reference evidence="2" key="2">
    <citation type="submission" date="2012-05" db="EMBL/GenBank/DDBJ databases">
        <title>The Genome Annotation of Fusarium oxysporum PHW808.</title>
        <authorList>
            <consortium name="The Broad Institute Genomics Platform"/>
            <person name="Ma L.-J."/>
            <person name="Corby-Kistler H."/>
            <person name="Broz K."/>
            <person name="Gale L.R."/>
            <person name="Jonkers W."/>
            <person name="O'Donnell K."/>
            <person name="Ploetz R."/>
            <person name="Steinberg C."/>
            <person name="Schwartz D.C."/>
            <person name="VanEtten H."/>
            <person name="Zhou S."/>
            <person name="Young S.K."/>
            <person name="Zeng Q."/>
            <person name="Gargeya S."/>
            <person name="Fitzgerald M."/>
            <person name="Abouelleil A."/>
            <person name="Alvarado L."/>
            <person name="Chapman S.B."/>
            <person name="Gainer-Dewar J."/>
            <person name="Goldberg J."/>
            <person name="Griggs A."/>
            <person name="Gujja S."/>
            <person name="Hansen M."/>
            <person name="Howarth C."/>
            <person name="Imamovic A."/>
            <person name="Ireland A."/>
            <person name="Larimer J."/>
            <person name="McCowan C."/>
            <person name="Murphy C."/>
            <person name="Pearson M."/>
            <person name="Poon T.W."/>
            <person name="Priest M."/>
            <person name="Roberts A."/>
            <person name="Saif S."/>
            <person name="Shea T."/>
            <person name="Sykes S."/>
            <person name="Wortman J."/>
            <person name="Nusbaum C."/>
            <person name="Birren B."/>
        </authorList>
    </citation>
    <scope>NUCLEOTIDE SEQUENCE</scope>
    <source>
        <strain evidence="2">54008</strain>
    </source>
</reference>
<sequence>MSHFRLQKTSGSWSEVVKIRERLQGEGRCQSCRMQGAGGTFCATCRKSNTARSAKQRERNRRKRDSNDTSEN</sequence>
<evidence type="ECO:0000256" key="1">
    <source>
        <dbReference type="SAM" id="MobiDB-lite"/>
    </source>
</evidence>
<accession>X0I1E7</accession>
<organism evidence="2">
    <name type="scientific">Fusarium oxysporum f. sp. conglutinans race 2 54008</name>
    <dbReference type="NCBI Taxonomy" id="1089457"/>
    <lineage>
        <taxon>Eukaryota</taxon>
        <taxon>Fungi</taxon>
        <taxon>Dikarya</taxon>
        <taxon>Ascomycota</taxon>
        <taxon>Pezizomycotina</taxon>
        <taxon>Sordariomycetes</taxon>
        <taxon>Hypocreomycetidae</taxon>
        <taxon>Hypocreales</taxon>
        <taxon>Nectriaceae</taxon>
        <taxon>Fusarium</taxon>
        <taxon>Fusarium oxysporum species complex</taxon>
    </lineage>
</organism>